<gene>
    <name evidence="5" type="primary">LOC111111343</name>
</gene>
<dbReference type="PROSITE" id="PS50103">
    <property type="entry name" value="ZF_C3H1"/>
    <property type="match status" value="1"/>
</dbReference>
<proteinExistence type="predicted"/>
<feature type="domain" description="C3H1-type" evidence="3">
    <location>
        <begin position="323"/>
        <end position="351"/>
    </location>
</feature>
<reference evidence="5" key="1">
    <citation type="submission" date="2025-08" db="UniProtKB">
        <authorList>
            <consortium name="RefSeq"/>
        </authorList>
    </citation>
    <scope>IDENTIFICATION</scope>
    <source>
        <tissue evidence="5">Whole sample</tissue>
    </source>
</reference>
<feature type="zinc finger region" description="C3H1-type" evidence="1">
    <location>
        <begin position="323"/>
        <end position="351"/>
    </location>
</feature>
<sequence>MAITNLLDNSGEFFSVIIVLVNDNFHCFQLGADAVTHMASKPKRKRTTRDVSTERPATISADISQEPVQPSPTTDVQEMVTACMAAIVPTIAKTCRDILSQKNAVSSTATSSTDAAMASNSTSVRNNSAEESTIELLPAQSLLQDITGTSPSVVSNNSSEPKHTSATLITLGVDDKTRSKIHAGEYVKFSSLLPSDSNLPAKNQYRSLEQDGQLIFFKSNEKDPINTITKWTEAYQVYVAILAEKYPLEIGNLMVYAQTVQKIAESCGDQAALQYDEKFRRWRQKDPSACPWQSKNPELYQEDLVLGLDYKFKSKKPQPFRAPLKHKYCFSYNNFGTCPKNNSCPHPHVCQICAGKHWRKLCPRFKQDKSKQTKDNSSNAPKPTTSIRK</sequence>
<keyword evidence="1" id="KW-0479">Metal-binding</keyword>
<protein>
    <submittedName>
        <fullName evidence="5">Uncharacterized protein LOC111111343 isoform X1</fullName>
    </submittedName>
</protein>
<evidence type="ECO:0000313" key="4">
    <source>
        <dbReference type="Proteomes" id="UP000694844"/>
    </source>
</evidence>
<dbReference type="Proteomes" id="UP000694844">
    <property type="component" value="Chromosome 9"/>
</dbReference>
<feature type="region of interest" description="Disordered" evidence="2">
    <location>
        <begin position="367"/>
        <end position="389"/>
    </location>
</feature>
<feature type="compositionally biased region" description="Low complexity" evidence="2">
    <location>
        <begin position="106"/>
        <end position="123"/>
    </location>
</feature>
<dbReference type="OrthoDB" id="6070148at2759"/>
<keyword evidence="4" id="KW-1185">Reference proteome</keyword>
<dbReference type="PANTHER" id="PTHR35558">
    <property type="entry name" value="SGNH_HYDRO DOMAIN-CONTAINING PROTEIN"/>
    <property type="match status" value="1"/>
</dbReference>
<keyword evidence="1" id="KW-0862">Zinc</keyword>
<feature type="compositionally biased region" description="Polar residues" evidence="2">
    <location>
        <begin position="375"/>
        <end position="389"/>
    </location>
</feature>
<dbReference type="GO" id="GO:0008270">
    <property type="term" value="F:zinc ion binding"/>
    <property type="evidence" value="ECO:0007669"/>
    <property type="project" value="UniProtKB-KW"/>
</dbReference>
<dbReference type="KEGG" id="cvn:111111343"/>
<keyword evidence="1" id="KW-0863">Zinc-finger</keyword>
<name>A0A8B8BKV7_CRAVI</name>
<accession>A0A8B8BKV7</accession>
<evidence type="ECO:0000256" key="1">
    <source>
        <dbReference type="PROSITE-ProRule" id="PRU00723"/>
    </source>
</evidence>
<dbReference type="InterPro" id="IPR000571">
    <property type="entry name" value="Znf_CCCH"/>
</dbReference>
<evidence type="ECO:0000313" key="5">
    <source>
        <dbReference type="RefSeq" id="XP_022303970.1"/>
    </source>
</evidence>
<dbReference type="RefSeq" id="XP_022303970.1">
    <property type="nucleotide sequence ID" value="XM_022448262.1"/>
</dbReference>
<evidence type="ECO:0000259" key="3">
    <source>
        <dbReference type="PROSITE" id="PS50103"/>
    </source>
</evidence>
<evidence type="ECO:0000256" key="2">
    <source>
        <dbReference type="SAM" id="MobiDB-lite"/>
    </source>
</evidence>
<dbReference type="PANTHER" id="PTHR35558:SF1">
    <property type="entry name" value="ENDONUCLEASE_EXONUCLEASE_PHOSPHATASE DOMAIN-CONTAINING PROTEIN"/>
    <property type="match status" value="1"/>
</dbReference>
<dbReference type="AlphaFoldDB" id="A0A8B8BKV7"/>
<dbReference type="GeneID" id="111111343"/>
<feature type="region of interest" description="Disordered" evidence="2">
    <location>
        <begin position="106"/>
        <end position="131"/>
    </location>
</feature>
<organism evidence="4 5">
    <name type="scientific">Crassostrea virginica</name>
    <name type="common">Eastern oyster</name>
    <dbReference type="NCBI Taxonomy" id="6565"/>
    <lineage>
        <taxon>Eukaryota</taxon>
        <taxon>Metazoa</taxon>
        <taxon>Spiralia</taxon>
        <taxon>Lophotrochozoa</taxon>
        <taxon>Mollusca</taxon>
        <taxon>Bivalvia</taxon>
        <taxon>Autobranchia</taxon>
        <taxon>Pteriomorphia</taxon>
        <taxon>Ostreida</taxon>
        <taxon>Ostreoidea</taxon>
        <taxon>Ostreidae</taxon>
        <taxon>Crassostrea</taxon>
    </lineage>
</organism>
<feature type="region of interest" description="Disordered" evidence="2">
    <location>
        <begin position="38"/>
        <end position="59"/>
    </location>
</feature>